<feature type="region of interest" description="Disordered" evidence="1">
    <location>
        <begin position="383"/>
        <end position="481"/>
    </location>
</feature>
<reference evidence="2" key="1">
    <citation type="submission" date="2023-07" db="EMBL/GenBank/DDBJ databases">
        <authorList>
            <consortium name="AG Swart"/>
            <person name="Singh M."/>
            <person name="Singh A."/>
            <person name="Seah K."/>
            <person name="Emmerich C."/>
        </authorList>
    </citation>
    <scope>NUCLEOTIDE SEQUENCE</scope>
    <source>
        <strain evidence="2">DP1</strain>
    </source>
</reference>
<name>A0AAD1X9U5_EUPCR</name>
<feature type="compositionally biased region" description="Polar residues" evidence="1">
    <location>
        <begin position="447"/>
        <end position="460"/>
    </location>
</feature>
<dbReference type="EMBL" id="CAMPGE010003853">
    <property type="protein sequence ID" value="CAI2362700.1"/>
    <property type="molecule type" value="Genomic_DNA"/>
</dbReference>
<comment type="caution">
    <text evidence="2">The sequence shown here is derived from an EMBL/GenBank/DDBJ whole genome shotgun (WGS) entry which is preliminary data.</text>
</comment>
<sequence length="580" mass="66634">MRTRAIQDEKLRRKAVKDADFLRNNYVYRGKNSKRQESKDETLKRYLGNPGGILSNEKLALYSPKNPFSDLNSNAVTLEKDRQLHDENSIIGCAVNPTNLVGDLKVNKKLREKGKFEPKTLSSFEENMPQNLVQQIRAMNSEEFDRKTLSQSKNSFIPDLVYHEELDRVNSLHNAMVKPNTFIPPPQPNDASTGMTHESLTNGNYYPVNNDFFAKDQFKCYSTTMSLINEMNKEKPAHLKEYDRRMFDGQNIMSLGNVFYKKNDEVPEKPTKDQVVQSTSPYQSPQKDDGVFTKYDIVVDKGHGPQIMQNQPNNQSRRQVMSRHVPAQPGIQIEYHDHPQSMMNISPQSETIEAAEVELHKDEYDEEEEEEYPQYEHYPLPVGQEEQCRKQLPNKNNFANSTSEMSSSKEESRKKDRSTGKKRVVFQDQKSEDENIKKDLFSHSDQKLQSSHLGTSQGYGTESEHQSLQKYPGPAPDYDHFHDESMSKLEAVLQRQRERLENLGGFSGKSSQISNAVENEENLEEAYQDLENEIQNIKQNLEASQPSDQYSPMKLGARNMDGPGFHDEMDLSPSDLDPEE</sequence>
<proteinExistence type="predicted"/>
<keyword evidence="3" id="KW-1185">Reference proteome</keyword>
<feature type="region of interest" description="Disordered" evidence="1">
    <location>
        <begin position="267"/>
        <end position="289"/>
    </location>
</feature>
<feature type="compositionally biased region" description="Basic and acidic residues" evidence="1">
    <location>
        <begin position="407"/>
        <end position="419"/>
    </location>
</feature>
<accession>A0AAD1X9U5</accession>
<evidence type="ECO:0000313" key="3">
    <source>
        <dbReference type="Proteomes" id="UP001295684"/>
    </source>
</evidence>
<feature type="compositionally biased region" description="Polar residues" evidence="1">
    <location>
        <begin position="274"/>
        <end position="285"/>
    </location>
</feature>
<evidence type="ECO:0000256" key="1">
    <source>
        <dbReference type="SAM" id="MobiDB-lite"/>
    </source>
</evidence>
<organism evidence="2 3">
    <name type="scientific">Euplotes crassus</name>
    <dbReference type="NCBI Taxonomy" id="5936"/>
    <lineage>
        <taxon>Eukaryota</taxon>
        <taxon>Sar</taxon>
        <taxon>Alveolata</taxon>
        <taxon>Ciliophora</taxon>
        <taxon>Intramacronucleata</taxon>
        <taxon>Spirotrichea</taxon>
        <taxon>Hypotrichia</taxon>
        <taxon>Euplotida</taxon>
        <taxon>Euplotidae</taxon>
        <taxon>Moneuplotes</taxon>
    </lineage>
</organism>
<dbReference type="Proteomes" id="UP001295684">
    <property type="component" value="Unassembled WGS sequence"/>
</dbReference>
<feature type="region of interest" description="Disordered" evidence="1">
    <location>
        <begin position="538"/>
        <end position="580"/>
    </location>
</feature>
<protein>
    <submittedName>
        <fullName evidence="2">Uncharacterized protein</fullName>
    </submittedName>
</protein>
<gene>
    <name evidence="2" type="ORF">ECRASSUSDP1_LOCUS4026</name>
</gene>
<feature type="compositionally biased region" description="Polar residues" evidence="1">
    <location>
        <begin position="538"/>
        <end position="550"/>
    </location>
</feature>
<evidence type="ECO:0000313" key="2">
    <source>
        <dbReference type="EMBL" id="CAI2362700.1"/>
    </source>
</evidence>
<dbReference type="AlphaFoldDB" id="A0AAD1X9U5"/>
<feature type="compositionally biased region" description="Basic and acidic residues" evidence="1">
    <location>
        <begin position="429"/>
        <end position="446"/>
    </location>
</feature>